<comment type="caution">
    <text evidence="4">The sequence shown here is derived from an EMBL/GenBank/DDBJ whole genome shotgun (WGS) entry which is preliminary data.</text>
</comment>
<dbReference type="InterPro" id="IPR036291">
    <property type="entry name" value="NAD(P)-bd_dom_sf"/>
</dbReference>
<dbReference type="PANTHER" id="PTHR11092">
    <property type="entry name" value="SUGAR NUCLEOTIDE EPIMERASE RELATED"/>
    <property type="match status" value="1"/>
</dbReference>
<dbReference type="SUPFAM" id="SSF51735">
    <property type="entry name" value="NAD(P)-binding Rossmann-fold domains"/>
    <property type="match status" value="1"/>
</dbReference>
<protein>
    <submittedName>
        <fullName evidence="5">TIGR01777 family oxidoreductase</fullName>
    </submittedName>
</protein>
<dbReference type="EMBL" id="JXII01000002">
    <property type="protein sequence ID" value="KIH71631.1"/>
    <property type="molecule type" value="Genomic_DNA"/>
</dbReference>
<evidence type="ECO:0000259" key="3">
    <source>
        <dbReference type="Pfam" id="PF08338"/>
    </source>
</evidence>
<dbReference type="PANTHER" id="PTHR11092:SF0">
    <property type="entry name" value="EPIMERASE FAMILY PROTEIN SDR39U1"/>
    <property type="match status" value="1"/>
</dbReference>
<sequence length="312" mass="35451">MNILITGGSGFVGSRLTDILRQEQDHVYILSRSDRNSDHPFVHYIKYDPDRPEDDSWMEDMPLKVDAIYNLAGASLQEKWSDEHKEEIFDSRVTVTRMLRRWVEQADITPKVLVNASAIGYYPVSKSVRYTEADQFAPHDFLSRVIVAWEGEAEKFEDLGVRVVRARFGLILDAEEGALPKMSIPYRLGAGGPLGSGEQWYSWIHIDDLLNALLYVAVHSEISGPVNLTAPMPLRQKQFSKYLSSALGRPDFIKTPAFVIEKLLGEQSLLILKGQYVLPEVLMENDFKFLFPTLEIALEDIFDLEDKKKTVG</sequence>
<feature type="domain" description="NAD-dependent epimerase/dehydratase" evidence="2">
    <location>
        <begin position="3"/>
        <end position="219"/>
    </location>
</feature>
<evidence type="ECO:0000259" key="2">
    <source>
        <dbReference type="Pfam" id="PF01370"/>
    </source>
</evidence>
<reference evidence="4 6" key="1">
    <citation type="submission" date="2015-01" db="EMBL/GenBank/DDBJ databases">
        <title>Genome sequences of high lactate-tolerant strain Salinicoccus roseus W12 with industrial interest.</title>
        <authorList>
            <person name="Wang H."/>
            <person name="Yu B."/>
        </authorList>
    </citation>
    <scope>NUCLEOTIDE SEQUENCE [LARGE SCALE GENOMIC DNA]</scope>
    <source>
        <strain evidence="4 6">W12</strain>
    </source>
</reference>
<evidence type="ECO:0000256" key="1">
    <source>
        <dbReference type="ARBA" id="ARBA00009353"/>
    </source>
</evidence>
<dbReference type="GeneID" id="77844485"/>
<organism evidence="4 6">
    <name type="scientific">Salinicoccus roseus</name>
    <dbReference type="NCBI Taxonomy" id="45670"/>
    <lineage>
        <taxon>Bacteria</taxon>
        <taxon>Bacillati</taxon>
        <taxon>Bacillota</taxon>
        <taxon>Bacilli</taxon>
        <taxon>Bacillales</taxon>
        <taxon>Staphylococcaceae</taxon>
        <taxon>Salinicoccus</taxon>
    </lineage>
</organism>
<dbReference type="InterPro" id="IPR001509">
    <property type="entry name" value="Epimerase_deHydtase"/>
</dbReference>
<reference evidence="5" key="3">
    <citation type="submission" date="2020-04" db="EMBL/GenBank/DDBJ databases">
        <authorList>
            <person name="Tanveer F."/>
            <person name="Xie Y."/>
            <person name="Shinwari Z.K."/>
        </authorList>
    </citation>
    <scope>NUCLEOTIDE SEQUENCE</scope>
    <source>
        <strain evidence="5">MOSEL-ME25</strain>
    </source>
</reference>
<evidence type="ECO:0000313" key="4">
    <source>
        <dbReference type="EMBL" id="KIH71631.1"/>
    </source>
</evidence>
<feature type="domain" description="DUF1731" evidence="3">
    <location>
        <begin position="255"/>
        <end position="301"/>
    </location>
</feature>
<dbReference type="OrthoDB" id="9801773at2"/>
<dbReference type="STRING" id="45670.SN16_02885"/>
<evidence type="ECO:0000313" key="7">
    <source>
        <dbReference type="Proteomes" id="UP000527860"/>
    </source>
</evidence>
<reference evidence="7" key="2">
    <citation type="submission" date="2020-04" db="EMBL/GenBank/DDBJ databases">
        <title>Genome analysis and biological profiling of marine Cellulosimicrobium funkei MOSEL-ME6.</title>
        <authorList>
            <person name="Tanveer F."/>
            <person name="Xie Y."/>
            <person name="Shinwari Z.K."/>
        </authorList>
    </citation>
    <scope>NUCLEOTIDE SEQUENCE [LARGE SCALE GENOMIC DNA]</scope>
    <source>
        <strain evidence="7">MOSEL-ME25</strain>
    </source>
</reference>
<reference evidence="5 7" key="4">
    <citation type="submission" date="2022-12" db="EMBL/GenBank/DDBJ databases">
        <title>Genome analysis and biological profiling of marine Salinicoccus roseus MOSEL-ME25.</title>
        <authorList>
            <person name="Mirza F.T."/>
            <person name="Xie Y."/>
            <person name="Shinwari Z.K."/>
        </authorList>
    </citation>
    <scope>NUCLEOTIDE SEQUENCE [LARGE SCALE GENOMIC DNA]</scope>
    <source>
        <strain evidence="5 7">MOSEL-ME25</strain>
    </source>
</reference>
<dbReference type="Proteomes" id="UP000031546">
    <property type="component" value="Unassembled WGS sequence"/>
</dbReference>
<dbReference type="Gene3D" id="3.40.50.720">
    <property type="entry name" value="NAD(P)-binding Rossmann-like Domain"/>
    <property type="match status" value="1"/>
</dbReference>
<dbReference type="Proteomes" id="UP000527860">
    <property type="component" value="Unassembled WGS sequence"/>
</dbReference>
<dbReference type="EMBL" id="JABEVU030000001">
    <property type="protein sequence ID" value="MDB0579724.1"/>
    <property type="molecule type" value="Genomic_DNA"/>
</dbReference>
<keyword evidence="7" id="KW-1185">Reference proteome</keyword>
<evidence type="ECO:0000313" key="5">
    <source>
        <dbReference type="EMBL" id="MDB0579724.1"/>
    </source>
</evidence>
<comment type="similarity">
    <text evidence="1">Belongs to the NAD(P)-dependent epimerase/dehydratase family. SDR39U1 subfamily.</text>
</comment>
<gene>
    <name evidence="5" type="ORF">F7P68_0004210</name>
    <name evidence="4" type="ORF">SN16_02885</name>
</gene>
<dbReference type="AlphaFoldDB" id="A0A0C2HQ56"/>
<dbReference type="InterPro" id="IPR010099">
    <property type="entry name" value="SDR39U1"/>
</dbReference>
<dbReference type="Pfam" id="PF08338">
    <property type="entry name" value="DUF1731"/>
    <property type="match status" value="1"/>
</dbReference>
<dbReference type="RefSeq" id="WP_040105092.1">
    <property type="nucleotide sequence ID" value="NZ_JABEVU030000001.1"/>
</dbReference>
<dbReference type="NCBIfam" id="TIGR01777">
    <property type="entry name" value="yfcH"/>
    <property type="match status" value="1"/>
</dbReference>
<dbReference type="InterPro" id="IPR013549">
    <property type="entry name" value="DUF1731"/>
</dbReference>
<dbReference type="Pfam" id="PF01370">
    <property type="entry name" value="Epimerase"/>
    <property type="match status" value="1"/>
</dbReference>
<evidence type="ECO:0000313" key="6">
    <source>
        <dbReference type="Proteomes" id="UP000031546"/>
    </source>
</evidence>
<accession>A0A0C2HQ56</accession>
<name>A0A0C2HQ56_9STAP</name>
<proteinExistence type="inferred from homology"/>